<reference evidence="2 3" key="1">
    <citation type="submission" date="2015-05" db="EMBL/GenBank/DDBJ databases">
        <authorList>
            <person name="Tang B."/>
            <person name="Yu Y."/>
        </authorList>
    </citation>
    <scope>NUCLEOTIDE SEQUENCE [LARGE SCALE GENOMIC DNA]</scope>
    <source>
        <strain evidence="2 3">DSM 7029</strain>
    </source>
</reference>
<name>A0A0G3BJR9_9BURK</name>
<dbReference type="InterPro" id="IPR018764">
    <property type="entry name" value="RskA_C"/>
</dbReference>
<dbReference type="EMBL" id="CP011371">
    <property type="protein sequence ID" value="AKJ28238.1"/>
    <property type="molecule type" value="Genomic_DNA"/>
</dbReference>
<dbReference type="RefSeq" id="WP_157359664.1">
    <property type="nucleotide sequence ID" value="NZ_CP011371.1"/>
</dbReference>
<protein>
    <recommendedName>
        <fullName evidence="1">Anti-sigma K factor RskA C-terminal domain-containing protein</fullName>
    </recommendedName>
</protein>
<keyword evidence="3" id="KW-1185">Reference proteome</keyword>
<dbReference type="Proteomes" id="UP000035352">
    <property type="component" value="Chromosome"/>
</dbReference>
<dbReference type="Pfam" id="PF10099">
    <property type="entry name" value="RskA_C"/>
    <property type="match status" value="1"/>
</dbReference>
<organism evidence="2 3">
    <name type="scientific">Caldimonas brevitalea</name>
    <dbReference type="NCBI Taxonomy" id="413882"/>
    <lineage>
        <taxon>Bacteria</taxon>
        <taxon>Pseudomonadati</taxon>
        <taxon>Pseudomonadota</taxon>
        <taxon>Betaproteobacteria</taxon>
        <taxon>Burkholderiales</taxon>
        <taxon>Sphaerotilaceae</taxon>
        <taxon>Caldimonas</taxon>
    </lineage>
</organism>
<accession>A0A0G3BJR9</accession>
<dbReference type="OrthoDB" id="8617430at2"/>
<dbReference type="GO" id="GO:0005886">
    <property type="term" value="C:plasma membrane"/>
    <property type="evidence" value="ECO:0007669"/>
    <property type="project" value="InterPro"/>
</dbReference>
<proteinExistence type="predicted"/>
<evidence type="ECO:0000313" key="2">
    <source>
        <dbReference type="EMBL" id="AKJ28238.1"/>
    </source>
</evidence>
<evidence type="ECO:0000259" key="1">
    <source>
        <dbReference type="Pfam" id="PF10099"/>
    </source>
</evidence>
<gene>
    <name evidence="2" type="ORF">AAW51_1547</name>
</gene>
<evidence type="ECO:0000313" key="3">
    <source>
        <dbReference type="Proteomes" id="UP000035352"/>
    </source>
</evidence>
<sequence>MKLPPPGMLDRLAGEYVLGTMRGGARRRFEHWMRDNQWLRGRVSDWERRLMPMAAWLPRESAPPGTWDRLERRLFGHGDPVIRQVGVGTTVSRWPLRLATAWAALASLSLAAVLGVLWLSPERPAAPGDATIAETGQQGLPASYLAVLSDEQGRTTLVASAPRHGRQLELKVLRPTAPPVGRQWVLWAQSAAGERTALGVVELNGRTRLDLAGTAEQRLSNAASLLISAEPDAAAPPDQPTRVAWSGPCVKTW</sequence>
<dbReference type="STRING" id="413882.AAW51_1547"/>
<dbReference type="KEGG" id="pbh:AAW51_1547"/>
<feature type="domain" description="Anti-sigma K factor RskA C-terminal" evidence="1">
    <location>
        <begin position="103"/>
        <end position="241"/>
    </location>
</feature>
<dbReference type="AlphaFoldDB" id="A0A0G3BJR9"/>